<evidence type="ECO:0000256" key="1">
    <source>
        <dbReference type="SAM" id="MobiDB-lite"/>
    </source>
</evidence>
<organism evidence="2 3">
    <name type="scientific">Digitaria exilis</name>
    <dbReference type="NCBI Taxonomy" id="1010633"/>
    <lineage>
        <taxon>Eukaryota</taxon>
        <taxon>Viridiplantae</taxon>
        <taxon>Streptophyta</taxon>
        <taxon>Embryophyta</taxon>
        <taxon>Tracheophyta</taxon>
        <taxon>Spermatophyta</taxon>
        <taxon>Magnoliopsida</taxon>
        <taxon>Liliopsida</taxon>
        <taxon>Poales</taxon>
        <taxon>Poaceae</taxon>
        <taxon>PACMAD clade</taxon>
        <taxon>Panicoideae</taxon>
        <taxon>Panicodae</taxon>
        <taxon>Paniceae</taxon>
        <taxon>Anthephorinae</taxon>
        <taxon>Digitaria</taxon>
    </lineage>
</organism>
<dbReference type="AlphaFoldDB" id="A0A835EJ03"/>
<evidence type="ECO:0000313" key="2">
    <source>
        <dbReference type="EMBL" id="KAF8693693.1"/>
    </source>
</evidence>
<comment type="caution">
    <text evidence="2">The sequence shown here is derived from an EMBL/GenBank/DDBJ whole genome shotgun (WGS) entry which is preliminary data.</text>
</comment>
<name>A0A835EJ03_9POAL</name>
<feature type="region of interest" description="Disordered" evidence="1">
    <location>
        <begin position="1"/>
        <end position="26"/>
    </location>
</feature>
<protein>
    <submittedName>
        <fullName evidence="2">Uncharacterized protein</fullName>
    </submittedName>
</protein>
<dbReference type="Proteomes" id="UP000636709">
    <property type="component" value="Unassembled WGS sequence"/>
</dbReference>
<accession>A0A835EJ03</accession>
<keyword evidence="3" id="KW-1185">Reference proteome</keyword>
<proteinExistence type="predicted"/>
<reference evidence="2" key="1">
    <citation type="submission" date="2020-07" db="EMBL/GenBank/DDBJ databases">
        <title>Genome sequence and genetic diversity analysis of an under-domesticated orphan crop, white fonio (Digitaria exilis).</title>
        <authorList>
            <person name="Bennetzen J.L."/>
            <person name="Chen S."/>
            <person name="Ma X."/>
            <person name="Wang X."/>
            <person name="Yssel A.E.J."/>
            <person name="Chaluvadi S.R."/>
            <person name="Johnson M."/>
            <person name="Gangashetty P."/>
            <person name="Hamidou F."/>
            <person name="Sanogo M.D."/>
            <person name="Zwaenepoel A."/>
            <person name="Wallace J."/>
            <person name="Van De Peer Y."/>
            <person name="Van Deynze A."/>
        </authorList>
    </citation>
    <scope>NUCLEOTIDE SEQUENCE</scope>
    <source>
        <tissue evidence="2">Leaves</tissue>
    </source>
</reference>
<evidence type="ECO:0000313" key="3">
    <source>
        <dbReference type="Proteomes" id="UP000636709"/>
    </source>
</evidence>
<feature type="compositionally biased region" description="Pro residues" evidence="1">
    <location>
        <begin position="57"/>
        <end position="66"/>
    </location>
</feature>
<sequence length="110" mass="12318">MFQFHRPLLRLDVGRPGAGNQRDGASSNILGLCLVAGKDQWRSQQYGEPWRPPYLLPVETPHPFPRARPSARHCEKPDRQTAGGQRPDESPVPSAEQAATSKFRCKSKQD</sequence>
<dbReference type="EMBL" id="JACEFO010001924">
    <property type="protein sequence ID" value="KAF8693693.1"/>
    <property type="molecule type" value="Genomic_DNA"/>
</dbReference>
<feature type="region of interest" description="Disordered" evidence="1">
    <location>
        <begin position="57"/>
        <end position="110"/>
    </location>
</feature>
<gene>
    <name evidence="2" type="ORF">HU200_039109</name>
</gene>